<evidence type="ECO:0008006" key="10">
    <source>
        <dbReference type="Google" id="ProtNLM"/>
    </source>
</evidence>
<feature type="transmembrane region" description="Helical" evidence="7">
    <location>
        <begin position="286"/>
        <end position="308"/>
    </location>
</feature>
<evidence type="ECO:0000313" key="8">
    <source>
        <dbReference type="EMBL" id="KAF2165814.1"/>
    </source>
</evidence>
<gene>
    <name evidence="8" type="ORF">M409DRAFT_67139</name>
</gene>
<evidence type="ECO:0000256" key="5">
    <source>
        <dbReference type="ARBA" id="ARBA00023136"/>
    </source>
</evidence>
<feature type="transmembrane region" description="Helical" evidence="7">
    <location>
        <begin position="85"/>
        <end position="105"/>
    </location>
</feature>
<feature type="transmembrane region" description="Helical" evidence="7">
    <location>
        <begin position="490"/>
        <end position="510"/>
    </location>
</feature>
<dbReference type="GO" id="GO:0016020">
    <property type="term" value="C:membrane"/>
    <property type="evidence" value="ECO:0007669"/>
    <property type="project" value="UniProtKB-SubCell"/>
</dbReference>
<keyword evidence="9" id="KW-1185">Reference proteome</keyword>
<dbReference type="Proteomes" id="UP000799537">
    <property type="component" value="Unassembled WGS sequence"/>
</dbReference>
<feature type="transmembrane region" description="Helical" evidence="7">
    <location>
        <begin position="460"/>
        <end position="478"/>
    </location>
</feature>
<dbReference type="InterPro" id="IPR002293">
    <property type="entry name" value="AA/rel_permease1"/>
</dbReference>
<feature type="transmembrane region" description="Helical" evidence="7">
    <location>
        <begin position="176"/>
        <end position="195"/>
    </location>
</feature>
<dbReference type="EMBL" id="ML993599">
    <property type="protein sequence ID" value="KAF2165814.1"/>
    <property type="molecule type" value="Genomic_DNA"/>
</dbReference>
<keyword evidence="3 7" id="KW-0812">Transmembrane</keyword>
<accession>A0A6A6CF21</accession>
<evidence type="ECO:0000256" key="2">
    <source>
        <dbReference type="ARBA" id="ARBA00022448"/>
    </source>
</evidence>
<evidence type="ECO:0000313" key="9">
    <source>
        <dbReference type="Proteomes" id="UP000799537"/>
    </source>
</evidence>
<dbReference type="GO" id="GO:0022857">
    <property type="term" value="F:transmembrane transporter activity"/>
    <property type="evidence" value="ECO:0007669"/>
    <property type="project" value="InterPro"/>
</dbReference>
<feature type="transmembrane region" description="Helical" evidence="7">
    <location>
        <begin position="54"/>
        <end position="79"/>
    </location>
</feature>
<evidence type="ECO:0000256" key="4">
    <source>
        <dbReference type="ARBA" id="ARBA00022989"/>
    </source>
</evidence>
<keyword evidence="2" id="KW-0813">Transport</keyword>
<proteinExistence type="predicted"/>
<evidence type="ECO:0000256" key="3">
    <source>
        <dbReference type="ARBA" id="ARBA00022692"/>
    </source>
</evidence>
<feature type="transmembrane region" description="Helical" evidence="7">
    <location>
        <begin position="382"/>
        <end position="409"/>
    </location>
</feature>
<feature type="transmembrane region" description="Helical" evidence="7">
    <location>
        <begin position="136"/>
        <end position="156"/>
    </location>
</feature>
<feature type="transmembrane region" description="Helical" evidence="7">
    <location>
        <begin position="338"/>
        <end position="361"/>
    </location>
</feature>
<organism evidence="8 9">
    <name type="scientific">Zasmidium cellare ATCC 36951</name>
    <dbReference type="NCBI Taxonomy" id="1080233"/>
    <lineage>
        <taxon>Eukaryota</taxon>
        <taxon>Fungi</taxon>
        <taxon>Dikarya</taxon>
        <taxon>Ascomycota</taxon>
        <taxon>Pezizomycotina</taxon>
        <taxon>Dothideomycetes</taxon>
        <taxon>Dothideomycetidae</taxon>
        <taxon>Mycosphaerellales</taxon>
        <taxon>Mycosphaerellaceae</taxon>
        <taxon>Zasmidium</taxon>
    </lineage>
</organism>
<comment type="subcellular location">
    <subcellularLocation>
        <location evidence="1">Membrane</location>
        <topology evidence="1">Multi-pass membrane protein</topology>
    </subcellularLocation>
</comment>
<evidence type="ECO:0000256" key="6">
    <source>
        <dbReference type="SAM" id="MobiDB-lite"/>
    </source>
</evidence>
<dbReference type="GeneID" id="54570548"/>
<dbReference type="PANTHER" id="PTHR45649:SF4">
    <property type="entry name" value="TRANSPORTER, PUTATIVE (EUROFUNG)-RELATED"/>
    <property type="match status" value="1"/>
</dbReference>
<feature type="transmembrane region" description="Helical" evidence="7">
    <location>
        <begin position="207"/>
        <end position="226"/>
    </location>
</feature>
<feature type="region of interest" description="Disordered" evidence="6">
    <location>
        <begin position="1"/>
        <end position="24"/>
    </location>
</feature>
<name>A0A6A6CF21_ZASCE</name>
<dbReference type="PANTHER" id="PTHR45649">
    <property type="entry name" value="AMINO-ACID PERMEASE BAT1"/>
    <property type="match status" value="1"/>
</dbReference>
<sequence length="526" mass="56288">MHTQKLGVVENSRHEGSPDVDEKSATINTLHDDTDMHRMGKTQLLKVGRSFRSIAVLGLTCVVMGTWLGIITASTFSLINGGRAGTIWVYVATWLCSMLVIASLAEMASMSPTSGGQYFWVSEFAPPRAQKAMSYLSGWLSALGWQAFVAVAAYQAGNLILVLATLHSPGYTPERWHGTLITMAICVLAVLFNAFGAKLLPRFEGAVLILHLAGFLAVIVPLWALAPKASAADVFTKFENNGGWSSVGAACVVGQLSASSAFIGADSAAHMAEEVSDASLTVPRMMMGTIVINGILGLVTIITFVFSIQDLQTQIVESTSTYPFIDVFRTAVDSDAGAIGMTVPIIVLSIAMCINAVAAGSRQAWSFARDEGLPFRLWFTKLVTIGGTPLPINSMLASLTISVVLSLLILGGSSAFNSILGLVTGAVGLTYAVSISCVLWRRLFGEPLPPARWSLGRFGVYINAFSVVYQVFTVIISFFPVDRSVTAETMNWGCAMFGGVAILSIAWYFIKGRKAYKGPVVYIVKE</sequence>
<dbReference type="PIRSF" id="PIRSF006060">
    <property type="entry name" value="AA_transporter"/>
    <property type="match status" value="1"/>
</dbReference>
<protein>
    <recommendedName>
        <fullName evidence="10">Amino acid permease/ SLC12A domain-containing protein</fullName>
    </recommendedName>
</protein>
<feature type="transmembrane region" description="Helical" evidence="7">
    <location>
        <begin position="415"/>
        <end position="440"/>
    </location>
</feature>
<keyword evidence="5 7" id="KW-0472">Membrane</keyword>
<dbReference type="Pfam" id="PF13520">
    <property type="entry name" value="AA_permease_2"/>
    <property type="match status" value="1"/>
</dbReference>
<keyword evidence="4 7" id="KW-1133">Transmembrane helix</keyword>
<dbReference type="Gene3D" id="1.20.1740.10">
    <property type="entry name" value="Amino acid/polyamine transporter I"/>
    <property type="match status" value="1"/>
</dbReference>
<dbReference type="AlphaFoldDB" id="A0A6A6CF21"/>
<dbReference type="RefSeq" id="XP_033666703.1">
    <property type="nucleotide sequence ID" value="XM_033817276.1"/>
</dbReference>
<evidence type="ECO:0000256" key="1">
    <source>
        <dbReference type="ARBA" id="ARBA00004141"/>
    </source>
</evidence>
<dbReference type="OrthoDB" id="3257095at2759"/>
<evidence type="ECO:0000256" key="7">
    <source>
        <dbReference type="SAM" id="Phobius"/>
    </source>
</evidence>
<feature type="compositionally biased region" description="Basic and acidic residues" evidence="6">
    <location>
        <begin position="11"/>
        <end position="24"/>
    </location>
</feature>
<reference evidence="8" key="1">
    <citation type="journal article" date="2020" name="Stud. Mycol.">
        <title>101 Dothideomycetes genomes: a test case for predicting lifestyles and emergence of pathogens.</title>
        <authorList>
            <person name="Haridas S."/>
            <person name="Albert R."/>
            <person name="Binder M."/>
            <person name="Bloem J."/>
            <person name="Labutti K."/>
            <person name="Salamov A."/>
            <person name="Andreopoulos B."/>
            <person name="Baker S."/>
            <person name="Barry K."/>
            <person name="Bills G."/>
            <person name="Bluhm B."/>
            <person name="Cannon C."/>
            <person name="Castanera R."/>
            <person name="Culley D."/>
            <person name="Daum C."/>
            <person name="Ezra D."/>
            <person name="Gonzalez J."/>
            <person name="Henrissat B."/>
            <person name="Kuo A."/>
            <person name="Liang C."/>
            <person name="Lipzen A."/>
            <person name="Lutzoni F."/>
            <person name="Magnuson J."/>
            <person name="Mondo S."/>
            <person name="Nolan M."/>
            <person name="Ohm R."/>
            <person name="Pangilinan J."/>
            <person name="Park H.-J."/>
            <person name="Ramirez L."/>
            <person name="Alfaro M."/>
            <person name="Sun H."/>
            <person name="Tritt A."/>
            <person name="Yoshinaga Y."/>
            <person name="Zwiers L.-H."/>
            <person name="Turgeon B."/>
            <person name="Goodwin S."/>
            <person name="Spatafora J."/>
            <person name="Crous P."/>
            <person name="Grigoriev I."/>
        </authorList>
    </citation>
    <scope>NUCLEOTIDE SEQUENCE</scope>
    <source>
        <strain evidence="8">ATCC 36951</strain>
    </source>
</reference>